<feature type="binding site" evidence="4">
    <location>
        <begin position="144"/>
        <end position="151"/>
    </location>
    <ligand>
        <name>ATP</name>
        <dbReference type="ChEBI" id="CHEBI:30616"/>
    </ligand>
</feature>
<evidence type="ECO:0000259" key="8">
    <source>
        <dbReference type="PROSITE" id="PS50067"/>
    </source>
</evidence>
<dbReference type="InterPro" id="IPR027640">
    <property type="entry name" value="Kinesin-like_fam"/>
</dbReference>
<keyword evidence="3 4" id="KW-0505">Motor protein</keyword>
<dbReference type="SUPFAM" id="SSF52540">
    <property type="entry name" value="P-loop containing nucleoside triphosphate hydrolases"/>
    <property type="match status" value="1"/>
</dbReference>
<dbReference type="CDD" id="cd00106">
    <property type="entry name" value="KISc"/>
    <property type="match status" value="1"/>
</dbReference>
<proteinExistence type="inferred from homology"/>
<evidence type="ECO:0000256" key="2">
    <source>
        <dbReference type="ARBA" id="ARBA00022840"/>
    </source>
</evidence>
<comment type="caution">
    <text evidence="9">The sequence shown here is derived from an EMBL/GenBank/DDBJ whole genome shotgun (WGS) entry which is preliminary data.</text>
</comment>
<evidence type="ECO:0000256" key="5">
    <source>
        <dbReference type="RuleBase" id="RU000394"/>
    </source>
</evidence>
<dbReference type="InterPro" id="IPR019821">
    <property type="entry name" value="Kinesin_motor_CS"/>
</dbReference>
<dbReference type="PANTHER" id="PTHR47969:SF29">
    <property type="entry name" value="KINESIN-LIKE PROTEIN"/>
    <property type="match status" value="1"/>
</dbReference>
<dbReference type="Pfam" id="PF00225">
    <property type="entry name" value="Kinesin"/>
    <property type="match status" value="1"/>
</dbReference>
<dbReference type="SMART" id="SM00129">
    <property type="entry name" value="KISc"/>
    <property type="match status" value="1"/>
</dbReference>
<dbReference type="GO" id="GO:0007018">
    <property type="term" value="P:microtubule-based movement"/>
    <property type="evidence" value="ECO:0007669"/>
    <property type="project" value="InterPro"/>
</dbReference>
<keyword evidence="2 4" id="KW-0067">ATP-binding</keyword>
<name>A0AAW1TFB4_9CHLO</name>
<dbReference type="GO" id="GO:0051231">
    <property type="term" value="P:spindle elongation"/>
    <property type="evidence" value="ECO:0007669"/>
    <property type="project" value="TreeGrafter"/>
</dbReference>
<feature type="region of interest" description="Disordered" evidence="7">
    <location>
        <begin position="667"/>
        <end position="720"/>
    </location>
</feature>
<dbReference type="Gene3D" id="3.40.850.10">
    <property type="entry name" value="Kinesin motor domain"/>
    <property type="match status" value="1"/>
</dbReference>
<feature type="region of interest" description="Disordered" evidence="7">
    <location>
        <begin position="1"/>
        <end position="58"/>
    </location>
</feature>
<keyword evidence="10" id="KW-1185">Reference proteome</keyword>
<sequence length="720" mass="77363">MPPGSIRGSSLGPGRVGTPGMAPGTAMSRAGSAPLSPHHRHTGSQGTHGHENIDVNDNIKVVVRVRPPTEREIQNRDDCAVVVDDAMHMQVAFPTQQGPSTRRFAFHGCLAPDSSQSDVLHACGITQLLDAALSGFHATIFAYGQTGSGKTFTMSGREERIGLEDYAGDTDDGIVTRAALYLFEQIGRRRDGYTYNLRASYCEIYNEGLYDLLKFTQQQLAVRWDSGKGFYVPDLYVRSCNTLNDMMQVISRGMAHRRMGSHELNLESSRSHSIMTIHCDATPVNSQNPEQGVRYGKVSFVDLAGSERLRDTKSTGDSALKETSSINRSLFTLGKVISALADNQPGLHVPYRDSKLTKLLMDSLGGSALALMIACCSPSATHVEETLSTLSYATRAKNIRNTPFVQMDPKDAMIAALQREVHLLRSENSYLRDQVAASTLPSGMATPLESGRAMSLTSQLEDMGAAGQGLGPGFGSPDQQEALFGGDASHMGPQMGVAMFGSRPSSNLGPSRGPPELEPSQSVPDPVPVPSNSVPSIFGAPTSATVNLAAQAMNGHGSSGGGVSPTELAKKLAEAQRLVVRFSRENERLSSTNEQLRVRRLVVDNDYKGALDEVDVLRGRLESLESAFLQSADSSSILTQVLREHEPELLAAHLSKASLAGMAMRHPLEQSQQISPSPSPGVAFHSAAGPPPASSTVSQKNADEEGRSMTRTRIHLENCW</sequence>
<dbReference type="FunFam" id="3.40.850.10:FF:000080">
    <property type="entry name" value="Kinesin-like protein"/>
    <property type="match status" value="1"/>
</dbReference>
<dbReference type="GO" id="GO:0005524">
    <property type="term" value="F:ATP binding"/>
    <property type="evidence" value="ECO:0007669"/>
    <property type="project" value="UniProtKB-UniRule"/>
</dbReference>
<dbReference type="AlphaFoldDB" id="A0AAW1TFB4"/>
<feature type="compositionally biased region" description="Low complexity" evidence="7">
    <location>
        <begin position="519"/>
        <end position="532"/>
    </location>
</feature>
<dbReference type="InterPro" id="IPR001752">
    <property type="entry name" value="Kinesin_motor_dom"/>
</dbReference>
<keyword evidence="6" id="KW-0175">Coiled coil</keyword>
<dbReference type="PRINTS" id="PR00380">
    <property type="entry name" value="KINESINHEAVY"/>
</dbReference>
<dbReference type="InterPro" id="IPR027417">
    <property type="entry name" value="P-loop_NTPase"/>
</dbReference>
<keyword evidence="5" id="KW-0493">Microtubule</keyword>
<gene>
    <name evidence="9" type="ORF">WJX84_002302</name>
</gene>
<dbReference type="GO" id="GO:0007052">
    <property type="term" value="P:mitotic spindle organization"/>
    <property type="evidence" value="ECO:0007669"/>
    <property type="project" value="TreeGrafter"/>
</dbReference>
<dbReference type="GO" id="GO:0005874">
    <property type="term" value="C:microtubule"/>
    <property type="evidence" value="ECO:0007669"/>
    <property type="project" value="UniProtKB-KW"/>
</dbReference>
<protein>
    <recommendedName>
        <fullName evidence="5">Kinesin-like protein</fullName>
    </recommendedName>
</protein>
<accession>A0AAW1TFB4</accession>
<dbReference type="EMBL" id="JALJOV010000085">
    <property type="protein sequence ID" value="KAK9867468.1"/>
    <property type="molecule type" value="Genomic_DNA"/>
</dbReference>
<dbReference type="GO" id="GO:0005875">
    <property type="term" value="C:microtubule associated complex"/>
    <property type="evidence" value="ECO:0007669"/>
    <property type="project" value="TreeGrafter"/>
</dbReference>
<dbReference type="Proteomes" id="UP001485043">
    <property type="component" value="Unassembled WGS sequence"/>
</dbReference>
<dbReference type="GO" id="GO:0008017">
    <property type="term" value="F:microtubule binding"/>
    <property type="evidence" value="ECO:0007669"/>
    <property type="project" value="InterPro"/>
</dbReference>
<dbReference type="GO" id="GO:0003777">
    <property type="term" value="F:microtubule motor activity"/>
    <property type="evidence" value="ECO:0007669"/>
    <property type="project" value="InterPro"/>
</dbReference>
<evidence type="ECO:0000256" key="1">
    <source>
        <dbReference type="ARBA" id="ARBA00022741"/>
    </source>
</evidence>
<dbReference type="PROSITE" id="PS50067">
    <property type="entry name" value="KINESIN_MOTOR_2"/>
    <property type="match status" value="1"/>
</dbReference>
<evidence type="ECO:0000256" key="7">
    <source>
        <dbReference type="SAM" id="MobiDB-lite"/>
    </source>
</evidence>
<dbReference type="PROSITE" id="PS00411">
    <property type="entry name" value="KINESIN_MOTOR_1"/>
    <property type="match status" value="1"/>
</dbReference>
<keyword evidence="1 4" id="KW-0547">Nucleotide-binding</keyword>
<comment type="similarity">
    <text evidence="4 5">Belongs to the TRAFAC class myosin-kinesin ATPase superfamily. Kinesin family.</text>
</comment>
<reference evidence="9 10" key="1">
    <citation type="journal article" date="2024" name="Nat. Commun.">
        <title>Phylogenomics reveals the evolutionary origins of lichenization in chlorophyte algae.</title>
        <authorList>
            <person name="Puginier C."/>
            <person name="Libourel C."/>
            <person name="Otte J."/>
            <person name="Skaloud P."/>
            <person name="Haon M."/>
            <person name="Grisel S."/>
            <person name="Petersen M."/>
            <person name="Berrin J.G."/>
            <person name="Delaux P.M."/>
            <person name="Dal Grande F."/>
            <person name="Keller J."/>
        </authorList>
    </citation>
    <scope>NUCLEOTIDE SEQUENCE [LARGE SCALE GENOMIC DNA]</scope>
    <source>
        <strain evidence="9 10">SAG 2523</strain>
    </source>
</reference>
<evidence type="ECO:0000313" key="9">
    <source>
        <dbReference type="EMBL" id="KAK9867468.1"/>
    </source>
</evidence>
<feature type="coiled-coil region" evidence="6">
    <location>
        <begin position="572"/>
        <end position="627"/>
    </location>
</feature>
<evidence type="ECO:0000256" key="6">
    <source>
        <dbReference type="SAM" id="Coils"/>
    </source>
</evidence>
<evidence type="ECO:0000256" key="3">
    <source>
        <dbReference type="ARBA" id="ARBA00023175"/>
    </source>
</evidence>
<dbReference type="PANTHER" id="PTHR47969">
    <property type="entry name" value="CHROMOSOME-ASSOCIATED KINESIN KIF4A-RELATED"/>
    <property type="match status" value="1"/>
</dbReference>
<evidence type="ECO:0000313" key="10">
    <source>
        <dbReference type="Proteomes" id="UP001485043"/>
    </source>
</evidence>
<feature type="region of interest" description="Disordered" evidence="7">
    <location>
        <begin position="463"/>
        <end position="532"/>
    </location>
</feature>
<dbReference type="InterPro" id="IPR036961">
    <property type="entry name" value="Kinesin_motor_dom_sf"/>
</dbReference>
<feature type="domain" description="Kinesin motor" evidence="8">
    <location>
        <begin position="58"/>
        <end position="399"/>
    </location>
</feature>
<organism evidence="9 10">
    <name type="scientific">Apatococcus fuscideae</name>
    <dbReference type="NCBI Taxonomy" id="2026836"/>
    <lineage>
        <taxon>Eukaryota</taxon>
        <taxon>Viridiplantae</taxon>
        <taxon>Chlorophyta</taxon>
        <taxon>core chlorophytes</taxon>
        <taxon>Trebouxiophyceae</taxon>
        <taxon>Chlorellales</taxon>
        <taxon>Chlorellaceae</taxon>
        <taxon>Apatococcus</taxon>
    </lineage>
</organism>
<evidence type="ECO:0000256" key="4">
    <source>
        <dbReference type="PROSITE-ProRule" id="PRU00283"/>
    </source>
</evidence>